<evidence type="ECO:0000313" key="9">
    <source>
        <dbReference type="Proteomes" id="UP000234331"/>
    </source>
</evidence>
<feature type="compositionally biased region" description="Basic and acidic residues" evidence="5">
    <location>
        <begin position="282"/>
        <end position="299"/>
    </location>
</feature>
<feature type="transmembrane region" description="Helical" evidence="6">
    <location>
        <begin position="84"/>
        <end position="103"/>
    </location>
</feature>
<evidence type="ECO:0000256" key="5">
    <source>
        <dbReference type="SAM" id="MobiDB-lite"/>
    </source>
</evidence>
<comment type="subcellular location">
    <subcellularLocation>
        <location evidence="1">Membrane</location>
        <topology evidence="1">Multi-pass membrane protein</topology>
    </subcellularLocation>
</comment>
<gene>
    <name evidence="8" type="ORF">FRACA_2780007</name>
</gene>
<feature type="transmembrane region" description="Helical" evidence="6">
    <location>
        <begin position="115"/>
        <end position="133"/>
    </location>
</feature>
<dbReference type="InterPro" id="IPR026841">
    <property type="entry name" value="Aur1/Ipt1"/>
</dbReference>
<evidence type="ECO:0000313" key="8">
    <source>
        <dbReference type="EMBL" id="SNQ48772.1"/>
    </source>
</evidence>
<proteinExistence type="predicted"/>
<feature type="transmembrane region" description="Helical" evidence="6">
    <location>
        <begin position="12"/>
        <end position="32"/>
    </location>
</feature>
<evidence type="ECO:0000256" key="1">
    <source>
        <dbReference type="ARBA" id="ARBA00004141"/>
    </source>
</evidence>
<evidence type="ECO:0000256" key="6">
    <source>
        <dbReference type="SAM" id="Phobius"/>
    </source>
</evidence>
<feature type="compositionally biased region" description="Basic and acidic residues" evidence="5">
    <location>
        <begin position="252"/>
        <end position="268"/>
    </location>
</feature>
<protein>
    <recommendedName>
        <fullName evidence="7">Inositolphosphotransferase Aur1/Ipt1 domain-containing protein</fullName>
    </recommendedName>
</protein>
<dbReference type="InterPro" id="IPR052185">
    <property type="entry name" value="IPC_Synthase-Related"/>
</dbReference>
<dbReference type="RefSeq" id="WP_243407628.1">
    <property type="nucleotide sequence ID" value="NZ_FZMO01000199.1"/>
</dbReference>
<evidence type="ECO:0000256" key="4">
    <source>
        <dbReference type="ARBA" id="ARBA00023136"/>
    </source>
</evidence>
<dbReference type="Gene3D" id="1.20.144.10">
    <property type="entry name" value="Phosphatidic acid phosphatase type 2/haloperoxidase"/>
    <property type="match status" value="1"/>
</dbReference>
<keyword evidence="2 6" id="KW-0812">Transmembrane</keyword>
<keyword evidence="9" id="KW-1185">Reference proteome</keyword>
<sequence length="306" mass="33938">MVARAAGLRRVVGTAAYAASQLLLIALLYVTYSLSRHLAAGREGSALTAAGHVWRLERALYLPSEATVQRLALHAEFLIRAADWFYIVVHFPSVIVLLLWVFVRHRRHWTRIRNILIMTTGMALVIHLLYPLAPPRFLPQVLNVPLVDTGKVYGPSPYGEGSGGIANEYAAMPSLHVGWSLIEAWAVITILRHRARWIAVLHPVLTTMVVVVTANHYWLDAVVGSTLVVISIVVLDRVRRLWAQRAEQAEAERVEVERSEGKRVEGERSGSVPSEVVAPCPRRPEESADGRSDDARDSPEVAAPPR</sequence>
<feature type="transmembrane region" description="Helical" evidence="6">
    <location>
        <begin position="218"/>
        <end position="235"/>
    </location>
</feature>
<keyword evidence="3 6" id="KW-1133">Transmembrane helix</keyword>
<dbReference type="EMBL" id="FZMO01000199">
    <property type="protein sequence ID" value="SNQ48772.1"/>
    <property type="molecule type" value="Genomic_DNA"/>
</dbReference>
<organism evidence="8 9">
    <name type="scientific">Frankia canadensis</name>
    <dbReference type="NCBI Taxonomy" id="1836972"/>
    <lineage>
        <taxon>Bacteria</taxon>
        <taxon>Bacillati</taxon>
        <taxon>Actinomycetota</taxon>
        <taxon>Actinomycetes</taxon>
        <taxon>Frankiales</taxon>
        <taxon>Frankiaceae</taxon>
        <taxon>Frankia</taxon>
    </lineage>
</organism>
<reference evidence="8 9" key="1">
    <citation type="submission" date="2017-06" db="EMBL/GenBank/DDBJ databases">
        <authorList>
            <person name="Kim H.J."/>
            <person name="Triplett B.A."/>
        </authorList>
    </citation>
    <scope>NUCLEOTIDE SEQUENCE [LARGE SCALE GENOMIC DNA]</scope>
    <source>
        <strain evidence="8">FRACA_ARgP5</strain>
    </source>
</reference>
<dbReference type="AlphaFoldDB" id="A0A2I2KSY8"/>
<dbReference type="Proteomes" id="UP000234331">
    <property type="component" value="Unassembled WGS sequence"/>
</dbReference>
<evidence type="ECO:0000259" key="7">
    <source>
        <dbReference type="Pfam" id="PF14378"/>
    </source>
</evidence>
<accession>A0A2I2KSY8</accession>
<dbReference type="CDD" id="cd03386">
    <property type="entry name" value="PAP2_Aur1_like"/>
    <property type="match status" value="1"/>
</dbReference>
<dbReference type="PANTHER" id="PTHR31310">
    <property type="match status" value="1"/>
</dbReference>
<dbReference type="PANTHER" id="PTHR31310:SF7">
    <property type="entry name" value="PA-PHOSPHATASE RELATED-FAMILY PROTEIN DDB_G0268928"/>
    <property type="match status" value="1"/>
</dbReference>
<keyword evidence="4 6" id="KW-0472">Membrane</keyword>
<feature type="region of interest" description="Disordered" evidence="5">
    <location>
        <begin position="252"/>
        <end position="306"/>
    </location>
</feature>
<name>A0A2I2KSY8_9ACTN</name>
<dbReference type="Pfam" id="PF14378">
    <property type="entry name" value="PAP2_3"/>
    <property type="match status" value="1"/>
</dbReference>
<evidence type="ECO:0000256" key="2">
    <source>
        <dbReference type="ARBA" id="ARBA00022692"/>
    </source>
</evidence>
<evidence type="ECO:0000256" key="3">
    <source>
        <dbReference type="ARBA" id="ARBA00022989"/>
    </source>
</evidence>
<feature type="domain" description="Inositolphosphotransferase Aur1/Ipt1" evidence="7">
    <location>
        <begin position="53"/>
        <end position="233"/>
    </location>
</feature>
<dbReference type="GO" id="GO:0016020">
    <property type="term" value="C:membrane"/>
    <property type="evidence" value="ECO:0007669"/>
    <property type="project" value="UniProtKB-SubCell"/>
</dbReference>